<dbReference type="InterPro" id="IPR038084">
    <property type="entry name" value="PduO/GlcC-like_sf"/>
</dbReference>
<dbReference type="OrthoDB" id="2276076at2759"/>
<dbReference type="PANTHER" id="PTHR34309">
    <property type="entry name" value="SLR1406 PROTEIN"/>
    <property type="match status" value="1"/>
</dbReference>
<protein>
    <submittedName>
        <fullName evidence="1">DUF336-domain-containing protein</fullName>
    </submittedName>
</protein>
<proteinExistence type="predicted"/>
<dbReference type="SUPFAM" id="SSF143744">
    <property type="entry name" value="GlcG-like"/>
    <property type="match status" value="1"/>
</dbReference>
<evidence type="ECO:0000313" key="1">
    <source>
        <dbReference type="EMBL" id="KAF2157414.1"/>
    </source>
</evidence>
<dbReference type="InterPro" id="IPR005624">
    <property type="entry name" value="PduO/GlcC-like"/>
</dbReference>
<dbReference type="Pfam" id="PF03928">
    <property type="entry name" value="HbpS-like"/>
    <property type="match status" value="1"/>
</dbReference>
<dbReference type="Proteomes" id="UP000799439">
    <property type="component" value="Unassembled WGS sequence"/>
</dbReference>
<keyword evidence="2" id="KW-1185">Reference proteome</keyword>
<dbReference type="PANTHER" id="PTHR34309:SF1">
    <property type="entry name" value="PROTEIN GLCG"/>
    <property type="match status" value="1"/>
</dbReference>
<comment type="caution">
    <text evidence="1">The sequence shown here is derived from an EMBL/GenBank/DDBJ whole genome shotgun (WGS) entry which is preliminary data.</text>
</comment>
<reference evidence="1" key="1">
    <citation type="journal article" date="2020" name="Stud. Mycol.">
        <title>101 Dothideomycetes genomes: a test case for predicting lifestyles and emergence of pathogens.</title>
        <authorList>
            <person name="Haridas S."/>
            <person name="Albert R."/>
            <person name="Binder M."/>
            <person name="Bloem J."/>
            <person name="Labutti K."/>
            <person name="Salamov A."/>
            <person name="Andreopoulos B."/>
            <person name="Baker S."/>
            <person name="Barry K."/>
            <person name="Bills G."/>
            <person name="Bluhm B."/>
            <person name="Cannon C."/>
            <person name="Castanera R."/>
            <person name="Culley D."/>
            <person name="Daum C."/>
            <person name="Ezra D."/>
            <person name="Gonzalez J."/>
            <person name="Henrissat B."/>
            <person name="Kuo A."/>
            <person name="Liang C."/>
            <person name="Lipzen A."/>
            <person name="Lutzoni F."/>
            <person name="Magnuson J."/>
            <person name="Mondo S."/>
            <person name="Nolan M."/>
            <person name="Ohm R."/>
            <person name="Pangilinan J."/>
            <person name="Park H.-J."/>
            <person name="Ramirez L."/>
            <person name="Alfaro M."/>
            <person name="Sun H."/>
            <person name="Tritt A."/>
            <person name="Yoshinaga Y."/>
            <person name="Zwiers L.-H."/>
            <person name="Turgeon B."/>
            <person name="Goodwin S."/>
            <person name="Spatafora J."/>
            <person name="Crous P."/>
            <person name="Grigoriev I."/>
        </authorList>
    </citation>
    <scope>NUCLEOTIDE SEQUENCE</scope>
    <source>
        <strain evidence="1">CBS 260.36</strain>
    </source>
</reference>
<dbReference type="EMBL" id="ML996081">
    <property type="protein sequence ID" value="KAF2157414.1"/>
    <property type="molecule type" value="Genomic_DNA"/>
</dbReference>
<dbReference type="InterPro" id="IPR052517">
    <property type="entry name" value="GlcG_carb_metab_protein"/>
</dbReference>
<gene>
    <name evidence="1" type="ORF">K461DRAFT_273582</name>
</gene>
<dbReference type="Gene3D" id="3.30.450.150">
    <property type="entry name" value="Haem-degrading domain"/>
    <property type="match status" value="1"/>
</dbReference>
<organism evidence="1 2">
    <name type="scientific">Myriangium duriaei CBS 260.36</name>
    <dbReference type="NCBI Taxonomy" id="1168546"/>
    <lineage>
        <taxon>Eukaryota</taxon>
        <taxon>Fungi</taxon>
        <taxon>Dikarya</taxon>
        <taxon>Ascomycota</taxon>
        <taxon>Pezizomycotina</taxon>
        <taxon>Dothideomycetes</taxon>
        <taxon>Dothideomycetidae</taxon>
        <taxon>Myriangiales</taxon>
        <taxon>Myriangiaceae</taxon>
        <taxon>Myriangium</taxon>
    </lineage>
</organism>
<evidence type="ECO:0000313" key="2">
    <source>
        <dbReference type="Proteomes" id="UP000799439"/>
    </source>
</evidence>
<dbReference type="AlphaFoldDB" id="A0A9P4JEK2"/>
<sequence length="162" mass="16445">MASKSSSSVSTAATRALPVLTQQGAEIISAGAQAKAREMGIDFNIALVDATLHLLHFTRMPGAKLTSVSIAIDKAFTAAGHRLPTAAYQGKNFLPGGPAYGIHNSNGGRFTLIGGGIPITVDGHVVGAVGVSTGTPAQDAEVAQAGVDALTAWTNKRQGPKL</sequence>
<accession>A0A9P4JEK2</accession>
<name>A0A9P4JEK2_9PEZI</name>